<dbReference type="InterPro" id="IPR007452">
    <property type="entry name" value="TamB_C"/>
</dbReference>
<gene>
    <name evidence="7" type="ORF">MUN53_10690</name>
</gene>
<evidence type="ECO:0000256" key="4">
    <source>
        <dbReference type="ARBA" id="ARBA00023136"/>
    </source>
</evidence>
<evidence type="ECO:0000256" key="5">
    <source>
        <dbReference type="SAM" id="Phobius"/>
    </source>
</evidence>
<keyword evidence="2 5" id="KW-0812">Transmembrane</keyword>
<evidence type="ECO:0000256" key="3">
    <source>
        <dbReference type="ARBA" id="ARBA00022989"/>
    </source>
</evidence>
<dbReference type="Pfam" id="PF04357">
    <property type="entry name" value="TamB"/>
    <property type="match status" value="1"/>
</dbReference>
<comment type="caution">
    <text evidence="7">The sequence shown here is derived from an EMBL/GenBank/DDBJ whole genome shotgun (WGS) entry which is preliminary data.</text>
</comment>
<feature type="transmembrane region" description="Helical" evidence="5">
    <location>
        <begin position="7"/>
        <end position="28"/>
    </location>
</feature>
<keyword evidence="8" id="KW-1185">Reference proteome</keyword>
<evidence type="ECO:0000256" key="2">
    <source>
        <dbReference type="ARBA" id="ARBA00022692"/>
    </source>
</evidence>
<organism evidence="7 8">
    <name type="scientific">Parabacteroides faecalis</name>
    <dbReference type="NCBI Taxonomy" id="2924040"/>
    <lineage>
        <taxon>Bacteria</taxon>
        <taxon>Pseudomonadati</taxon>
        <taxon>Bacteroidota</taxon>
        <taxon>Bacteroidia</taxon>
        <taxon>Bacteroidales</taxon>
        <taxon>Tannerellaceae</taxon>
        <taxon>Parabacteroides</taxon>
    </lineage>
</organism>
<evidence type="ECO:0000313" key="8">
    <source>
        <dbReference type="Proteomes" id="UP001165444"/>
    </source>
</evidence>
<dbReference type="Proteomes" id="UP001165444">
    <property type="component" value="Unassembled WGS sequence"/>
</dbReference>
<evidence type="ECO:0000256" key="1">
    <source>
        <dbReference type="ARBA" id="ARBA00004167"/>
    </source>
</evidence>
<comment type="subcellular location">
    <subcellularLocation>
        <location evidence="1">Membrane</location>
        <topology evidence="1">Single-pass membrane protein</topology>
    </subcellularLocation>
</comment>
<proteinExistence type="predicted"/>
<evidence type="ECO:0000313" key="7">
    <source>
        <dbReference type="EMBL" id="MCJ2381074.1"/>
    </source>
</evidence>
<name>A0ABT0C229_9BACT</name>
<feature type="domain" description="Translocation and assembly module TamB C-terminal" evidence="6">
    <location>
        <begin position="1093"/>
        <end position="1493"/>
    </location>
</feature>
<sequence>MNVWVKRICIFCLIPIILAIILSILLYIPAFQNFAVRQATYYASKSTGMHIGIERIRLSFPIQLNIHGIEVIQDSVPADTLFMLEDLNISIRPIPLLSKELLVESVGLKNLRVNTGNLIDGIEVKGFIGDFLARADRISLATEKGTLNNLALSDATVTVFMTEPTTPPDTTASAPVNWLLKLEKIDLTRVALALQMPGDSLRMSGFITEARLRGGEIDLKNASYLADKFTYVGSALNYDTGEAAPLKGLDPSHIALSDIEIDLSSLLYAGQTVRADINKLVAKERSGLEIKRFEGQIKGNQASLEIPKLVLETLHSEAELKGNIPYAAFAKKPKDRMDVTFWADLGKQDIVTLAGELPEEVIRAYPDTSLRIQAEAKGNLAALELNKLDAQLPGAFSIRTQGKGSSLQNEKQRDGEVELKLFTDNLDFLLDFLPEESRSNYRIPKRMMLSGNVRLAGQKYAGSLLLREGQGKIQLKSLFDAHENRFKASFEIDSLEPNHFMPNDSLYWMTASIQAEGQGTNAFDSLTWVNLDGKIGDLRYGSSSISDITIKGSLKDNFAILDLNSRYPLAEMDVTLNATLKKNWIQAMLIADMQHLDLYGFHLMDKPFSTSFQLFAEAETDMKDHHQADLTLGNWEIVTETTKVKPKTLILKARTETDSTFVSFHAGDLAIRLQGNKGLNGLSENFGVISKEIDRQMAQDSIVRLALLRPMLPELQLKVTAQKDNPIYNFMNMYSLNFQQLELNMNTSPEKGIQVDGGVYKLLRDTFLLDTIKMRLWQDTVGIFYEAGVVKNKFKKQAPFSAMLSGKLLTGYADALLKFTNEKGKTGILLGGSVQKEDEGGVRLHFFPYEPILAFNPFTLNEDNYILIRNEKDISADFLLKGRQNAFLQIDTHPVDSGLNEIHAALGQVDLHEISKGFSAYMPELEGLLNADFQYMPSDSSYTMTGGISIDSLHYEKKRVGDLLLSAVYLPVSDKEHQVDIHAFRDTEEFMNSFVYYQSGINDSIEGTMQITDLPLVMLNPFIPDDMASLKGKLLGEMNISGTSQAPDIRGFMQLDSASMFVTAANTTLKFDPRQIVVGDNRIHFNKYQILATGQNPFVIDGTVNFSDPSNMIADMTMTAQNMQLLNTKRNKESLVYGKMYVNLNSTIKGPLNSLIMRGDLHLLGGTNVTYVLKDSPLTVQDRLSGLVTFTSFEEDTILGKRPRVSALPLGGMDMLMTIHIDQAVQINADLTPDQSSHVNLEGGGDLSFQYTPMGDMILNGRYTLSSGTIKYSLPVIPLKEFNVQNGSYIQWSGDPMDPSMNITATERIRTSAALDDGSSRMVNFDVGIQLTQRLENLGLKFILDAPEDAAIQEQLARMGEEEKAKQAVSMLVTGMYLAGSSTTGKANLNMGAALNSFLQSEINNIVGSAAKSLDINFGMESYDTNGDGTKRTDYSFRFAKRFYNDRIRIVLGGRISTGEDINQGQAQPFIDNVSIEYRLDPSGTRYVKLFHNKDYESLLEGELTETGAGIVLHKKMQYMRELFIFKRNKTKPQKEENNKEKTKEDEN</sequence>
<dbReference type="PANTHER" id="PTHR36985:SF1">
    <property type="entry name" value="TRANSLOCATION AND ASSEMBLY MODULE SUBUNIT TAMB"/>
    <property type="match status" value="1"/>
</dbReference>
<dbReference type="PANTHER" id="PTHR36985">
    <property type="entry name" value="TRANSLOCATION AND ASSEMBLY MODULE SUBUNIT TAMB"/>
    <property type="match status" value="1"/>
</dbReference>
<evidence type="ECO:0000259" key="6">
    <source>
        <dbReference type="Pfam" id="PF04357"/>
    </source>
</evidence>
<keyword evidence="4 5" id="KW-0472">Membrane</keyword>
<reference evidence="7 8" key="1">
    <citation type="submission" date="2022-03" db="EMBL/GenBank/DDBJ databases">
        <title>Parabacteroides sp. nov. isolated from swine feces.</title>
        <authorList>
            <person name="Bak J.E."/>
        </authorList>
    </citation>
    <scope>NUCLEOTIDE SEQUENCE [LARGE SCALE GENOMIC DNA]</scope>
    <source>
        <strain evidence="7 8">AGMB00274</strain>
    </source>
</reference>
<dbReference type="EMBL" id="JAKZMM010000025">
    <property type="protein sequence ID" value="MCJ2381074.1"/>
    <property type="molecule type" value="Genomic_DNA"/>
</dbReference>
<dbReference type="RefSeq" id="WP_243325409.1">
    <property type="nucleotide sequence ID" value="NZ_JAKZMM010000025.1"/>
</dbReference>
<accession>A0ABT0C229</accession>
<keyword evidence="3 5" id="KW-1133">Transmembrane helix</keyword>
<protein>
    <submittedName>
        <fullName evidence="7">Translocation/assembly module TamB</fullName>
    </submittedName>
</protein>